<dbReference type="Proteomes" id="UP000252172">
    <property type="component" value="Unassembled WGS sequence"/>
</dbReference>
<reference evidence="1 2" key="1">
    <citation type="submission" date="2018-07" db="EMBL/GenBank/DDBJ databases">
        <title>Chryseobacterium lacus sp. nov., isolated from lake water.</title>
        <authorList>
            <person name="Li C.-M."/>
        </authorList>
    </citation>
    <scope>NUCLEOTIDE SEQUENCE [LARGE SCALE GENOMIC DNA]</scope>
    <source>
        <strain evidence="1 2">YLOS41</strain>
    </source>
</reference>
<protein>
    <recommendedName>
        <fullName evidence="3">DUF2116 family Zn-ribbon domain-containing protein</fullName>
    </recommendedName>
</protein>
<dbReference type="RefSeq" id="WP_114303726.1">
    <property type="nucleotide sequence ID" value="NZ_QPIE01000004.1"/>
</dbReference>
<proteinExistence type="predicted"/>
<keyword evidence="2" id="KW-1185">Reference proteome</keyword>
<dbReference type="EMBL" id="QPIE01000004">
    <property type="protein sequence ID" value="RCU43139.1"/>
    <property type="molecule type" value="Genomic_DNA"/>
</dbReference>
<evidence type="ECO:0000313" key="2">
    <source>
        <dbReference type="Proteomes" id="UP000252172"/>
    </source>
</evidence>
<dbReference type="OrthoDB" id="5187906at2"/>
<name>A0A368N1J9_9FLAO</name>
<accession>A0A368N1J9</accession>
<sequence>MITCLECGDRIIGRADKKFCNDACRNSYNNKHNKDVTNLMRNTHNKLRKNYRILSENRFTEGKVKTTRKKLSEEGFDFEYFTNLKVYKNGAEYRFVYDIGYKFLEDDWILLVRKE</sequence>
<organism evidence="1 2">
    <name type="scientific">Chryseobacterium lacus</name>
    <dbReference type="NCBI Taxonomy" id="2058346"/>
    <lineage>
        <taxon>Bacteria</taxon>
        <taxon>Pseudomonadati</taxon>
        <taxon>Bacteroidota</taxon>
        <taxon>Flavobacteriia</taxon>
        <taxon>Flavobacteriales</taxon>
        <taxon>Weeksellaceae</taxon>
        <taxon>Chryseobacterium group</taxon>
        <taxon>Chryseobacterium</taxon>
    </lineage>
</organism>
<evidence type="ECO:0008006" key="3">
    <source>
        <dbReference type="Google" id="ProtNLM"/>
    </source>
</evidence>
<comment type="caution">
    <text evidence="1">The sequence shown here is derived from an EMBL/GenBank/DDBJ whole genome shotgun (WGS) entry which is preliminary data.</text>
</comment>
<dbReference type="AlphaFoldDB" id="A0A368N1J9"/>
<gene>
    <name evidence="1" type="ORF">DQ356_06835</name>
</gene>
<evidence type="ECO:0000313" key="1">
    <source>
        <dbReference type="EMBL" id="RCU43139.1"/>
    </source>
</evidence>